<feature type="transmembrane region" description="Helical" evidence="2">
    <location>
        <begin position="202"/>
        <end position="223"/>
    </location>
</feature>
<keyword evidence="5" id="KW-1185">Reference proteome</keyword>
<dbReference type="Gene3D" id="2.60.40.150">
    <property type="entry name" value="C2 domain"/>
    <property type="match status" value="1"/>
</dbReference>
<feature type="domain" description="C2" evidence="3">
    <location>
        <begin position="4"/>
        <end position="66"/>
    </location>
</feature>
<dbReference type="EMBL" id="OZ075129">
    <property type="protein sequence ID" value="CAL4964279.1"/>
    <property type="molecule type" value="Genomic_DNA"/>
</dbReference>
<dbReference type="InterPro" id="IPR000008">
    <property type="entry name" value="C2_dom"/>
</dbReference>
<dbReference type="PANTHER" id="PTHR32246">
    <property type="entry name" value="INGRESSION PROTEIN FIC1"/>
    <property type="match status" value="1"/>
</dbReference>
<dbReference type="PANTHER" id="PTHR32246:SF20">
    <property type="entry name" value="CALCIUM-DEPENDENT LIPID-BINDING (CALB DOMAIN) FAMILY PROTEIN"/>
    <property type="match status" value="1"/>
</dbReference>
<feature type="region of interest" description="Disordered" evidence="1">
    <location>
        <begin position="66"/>
        <end position="88"/>
    </location>
</feature>
<keyword evidence="2" id="KW-0472">Membrane</keyword>
<accession>A0ABC8ZQU0</accession>
<name>A0ABC8ZQU0_9POAL</name>
<feature type="region of interest" description="Disordered" evidence="1">
    <location>
        <begin position="106"/>
        <end position="131"/>
    </location>
</feature>
<organism evidence="4 5">
    <name type="scientific">Urochloa decumbens</name>
    <dbReference type="NCBI Taxonomy" id="240449"/>
    <lineage>
        <taxon>Eukaryota</taxon>
        <taxon>Viridiplantae</taxon>
        <taxon>Streptophyta</taxon>
        <taxon>Embryophyta</taxon>
        <taxon>Tracheophyta</taxon>
        <taxon>Spermatophyta</taxon>
        <taxon>Magnoliopsida</taxon>
        <taxon>Liliopsida</taxon>
        <taxon>Poales</taxon>
        <taxon>Poaceae</taxon>
        <taxon>PACMAD clade</taxon>
        <taxon>Panicoideae</taxon>
        <taxon>Panicodae</taxon>
        <taxon>Paniceae</taxon>
        <taxon>Melinidinae</taxon>
        <taxon>Urochloa</taxon>
    </lineage>
</organism>
<reference evidence="4" key="1">
    <citation type="submission" date="2024-10" db="EMBL/GenBank/DDBJ databases">
        <authorList>
            <person name="Ryan C."/>
        </authorList>
    </citation>
    <scope>NUCLEOTIDE SEQUENCE [LARGE SCALE GENOMIC DNA]</scope>
</reference>
<dbReference type="InterPro" id="IPR035892">
    <property type="entry name" value="C2_domain_sf"/>
</dbReference>
<evidence type="ECO:0000256" key="2">
    <source>
        <dbReference type="SAM" id="Phobius"/>
    </source>
</evidence>
<dbReference type="Proteomes" id="UP001497457">
    <property type="component" value="Chromosome 19rd"/>
</dbReference>
<protein>
    <recommendedName>
        <fullName evidence="3">C2 domain-containing protein</fullName>
    </recommendedName>
</protein>
<dbReference type="AlphaFoldDB" id="A0ABC8ZQU0"/>
<evidence type="ECO:0000313" key="4">
    <source>
        <dbReference type="EMBL" id="CAL4964279.1"/>
    </source>
</evidence>
<evidence type="ECO:0000259" key="3">
    <source>
        <dbReference type="Pfam" id="PF00168"/>
    </source>
</evidence>
<sequence>MCSTHVGTDDGENPDWDEKLSVPLPPSITRLEDAVLHIDVVHANAAEGVKPLVGSARLPLRDVLDGGAGAGGKASRTLRLKRPSGRPQGMLDARVAVREAKRYHDPYPTPAAYGHPAGGSRDPYYGAPPPPPPAYGQPYAAPPVGYPAAAPGAYGYGGAPPPVYGAPSAPPAYAAAAPVVGAPAAAGAATQKNNKMGMGTGLAVGAAAGVLGGLALAGGASYLGEKFDDHHHHHDDDDDDY</sequence>
<keyword evidence="2" id="KW-1133">Transmembrane helix</keyword>
<dbReference type="SUPFAM" id="SSF49562">
    <property type="entry name" value="C2 domain (Calcium/lipid-binding domain, CaLB)"/>
    <property type="match status" value="1"/>
</dbReference>
<keyword evidence="2" id="KW-0812">Transmembrane</keyword>
<proteinExistence type="predicted"/>
<gene>
    <name evidence="4" type="ORF">URODEC1_LOCUS46580</name>
</gene>
<dbReference type="Pfam" id="PF00168">
    <property type="entry name" value="C2"/>
    <property type="match status" value="1"/>
</dbReference>
<evidence type="ECO:0000313" key="5">
    <source>
        <dbReference type="Proteomes" id="UP001497457"/>
    </source>
</evidence>
<evidence type="ECO:0000256" key="1">
    <source>
        <dbReference type="SAM" id="MobiDB-lite"/>
    </source>
</evidence>